<name>A0A1G2MKG2_9BACT</name>
<reference evidence="1 2" key="1">
    <citation type="journal article" date="2016" name="Nat. Commun.">
        <title>Thousands of microbial genomes shed light on interconnected biogeochemical processes in an aquifer system.</title>
        <authorList>
            <person name="Anantharaman K."/>
            <person name="Brown C.T."/>
            <person name="Hug L.A."/>
            <person name="Sharon I."/>
            <person name="Castelle C.J."/>
            <person name="Probst A.J."/>
            <person name="Thomas B.C."/>
            <person name="Singh A."/>
            <person name="Wilkins M.J."/>
            <person name="Karaoz U."/>
            <person name="Brodie E.L."/>
            <person name="Williams K.H."/>
            <person name="Hubbard S.S."/>
            <person name="Banfield J.F."/>
        </authorList>
    </citation>
    <scope>NUCLEOTIDE SEQUENCE [LARGE SCALE GENOMIC DNA]</scope>
</reference>
<comment type="caution">
    <text evidence="1">The sequence shown here is derived from an EMBL/GenBank/DDBJ whole genome shotgun (WGS) entry which is preliminary data.</text>
</comment>
<dbReference type="InterPro" id="IPR012902">
    <property type="entry name" value="N_methyl_site"/>
</dbReference>
<dbReference type="NCBIfam" id="TIGR02532">
    <property type="entry name" value="IV_pilin_GFxxxE"/>
    <property type="match status" value="1"/>
</dbReference>
<dbReference type="AlphaFoldDB" id="A0A1G2MKG2"/>
<dbReference type="PROSITE" id="PS00409">
    <property type="entry name" value="PROKAR_NTER_METHYL"/>
    <property type="match status" value="1"/>
</dbReference>
<dbReference type="EMBL" id="MHRJ01000005">
    <property type="protein sequence ID" value="OHA23501.1"/>
    <property type="molecule type" value="Genomic_DNA"/>
</dbReference>
<organism evidence="1 2">
    <name type="scientific">Candidatus Taylorbacteria bacterium RIFCSPHIGHO2_02_49_25</name>
    <dbReference type="NCBI Taxonomy" id="1802305"/>
    <lineage>
        <taxon>Bacteria</taxon>
        <taxon>Candidatus Tayloriibacteriota</taxon>
    </lineage>
</organism>
<accession>A0A1G2MKG2</accession>
<dbReference type="SUPFAM" id="SSF54523">
    <property type="entry name" value="Pili subunits"/>
    <property type="match status" value="1"/>
</dbReference>
<gene>
    <name evidence="1" type="ORF">A2W52_02110</name>
</gene>
<sequence length="150" mass="15800">MKGFTLLEVLLALSIAAVIAVISFSSLFRFNAAEALNVETERTLSLLSQARTLTLAAKDGKSFGVHFEERKAVLFSGASYDPNDASNEILSINSEVRISAFALTGGGGEALFKKLSGATDQSGTVTLALVRDPSKTRVITIAPTGLAYSN</sequence>
<dbReference type="InterPro" id="IPR045584">
    <property type="entry name" value="Pilin-like"/>
</dbReference>
<dbReference type="Pfam" id="PF07963">
    <property type="entry name" value="N_methyl"/>
    <property type="match status" value="1"/>
</dbReference>
<evidence type="ECO:0000313" key="1">
    <source>
        <dbReference type="EMBL" id="OHA23501.1"/>
    </source>
</evidence>
<evidence type="ECO:0008006" key="3">
    <source>
        <dbReference type="Google" id="ProtNLM"/>
    </source>
</evidence>
<protein>
    <recommendedName>
        <fullName evidence="3">General secretion pathway GspH domain-containing protein</fullName>
    </recommendedName>
</protein>
<evidence type="ECO:0000313" key="2">
    <source>
        <dbReference type="Proteomes" id="UP000176493"/>
    </source>
</evidence>
<dbReference type="Proteomes" id="UP000176493">
    <property type="component" value="Unassembled WGS sequence"/>
</dbReference>
<proteinExistence type="predicted"/>